<proteinExistence type="predicted"/>
<dbReference type="eggNOG" id="COG0474">
    <property type="taxonomic scope" value="Bacteria"/>
</dbReference>
<sequence length="238" mass="25466">MTIKAIAVLGLTLAFFISPVFVPFDGFNPTLYPIPQFTPPVLPAGYAFSLWGIIYLWLLVMAAVGLWRFREDPAWDATRPGFILSMIAGVPWLAVAEVSPVWATVMIYVMLVGALWALIRAPRKDAWMLAGPLGLYAGWLTAASSVALGLTGAGWGIGGLSDVVWGLIALCVALSIALVVLWKRPSLTYGAAVVWALVAIMVRNDFGGQVAMLAGVGVVIVAGTTLWFRARRPALATH</sequence>
<organism evidence="2 3">
    <name type="scientific">Thalassobacter stenotrophicus</name>
    <dbReference type="NCBI Taxonomy" id="266809"/>
    <lineage>
        <taxon>Bacteria</taxon>
        <taxon>Pseudomonadati</taxon>
        <taxon>Pseudomonadota</taxon>
        <taxon>Alphaproteobacteria</taxon>
        <taxon>Rhodobacterales</taxon>
        <taxon>Roseobacteraceae</taxon>
        <taxon>Thalassobacter</taxon>
    </lineage>
</organism>
<dbReference type="EMBL" id="CYRX01000029">
    <property type="protein sequence ID" value="CUH60666.1"/>
    <property type="molecule type" value="Genomic_DNA"/>
</dbReference>
<keyword evidence="1" id="KW-0812">Transmembrane</keyword>
<evidence type="ECO:0000256" key="1">
    <source>
        <dbReference type="SAM" id="Phobius"/>
    </source>
</evidence>
<protein>
    <submittedName>
        <fullName evidence="2">Uncharacterized protein</fullName>
    </submittedName>
</protein>
<accession>A0A0N7LTG9</accession>
<dbReference type="STRING" id="266809.PM03_13245"/>
<dbReference type="RefSeq" id="WP_058123600.1">
    <property type="nucleotide sequence ID" value="NZ_CP107618.1"/>
</dbReference>
<evidence type="ECO:0000313" key="2">
    <source>
        <dbReference type="EMBL" id="CUH60666.1"/>
    </source>
</evidence>
<keyword evidence="1" id="KW-0472">Membrane</keyword>
<feature type="transmembrane region" description="Helical" evidence="1">
    <location>
        <begin position="101"/>
        <end position="121"/>
    </location>
</feature>
<name>A0A0N7LTG9_9RHOB</name>
<reference evidence="2 3" key="1">
    <citation type="submission" date="2015-09" db="EMBL/GenBank/DDBJ databases">
        <authorList>
            <consortium name="Swine Surveillance"/>
        </authorList>
    </citation>
    <scope>NUCLEOTIDE SEQUENCE [LARGE SCALE GENOMIC DNA]</scope>
    <source>
        <strain evidence="2 3">CECT 5294</strain>
    </source>
</reference>
<evidence type="ECO:0000313" key="3">
    <source>
        <dbReference type="Proteomes" id="UP000051298"/>
    </source>
</evidence>
<feature type="transmembrane region" description="Helical" evidence="1">
    <location>
        <begin position="210"/>
        <end position="228"/>
    </location>
</feature>
<feature type="transmembrane region" description="Helical" evidence="1">
    <location>
        <begin position="79"/>
        <end position="95"/>
    </location>
</feature>
<feature type="transmembrane region" description="Helical" evidence="1">
    <location>
        <begin position="163"/>
        <end position="182"/>
    </location>
</feature>
<keyword evidence="1" id="KW-1133">Transmembrane helix</keyword>
<gene>
    <name evidence="2" type="ORF">THS5294_01962</name>
</gene>
<dbReference type="AlphaFoldDB" id="A0A0N7LTG9"/>
<feature type="transmembrane region" description="Helical" evidence="1">
    <location>
        <begin position="133"/>
        <end position="157"/>
    </location>
</feature>
<feature type="transmembrane region" description="Helical" evidence="1">
    <location>
        <begin position="187"/>
        <end position="204"/>
    </location>
</feature>
<dbReference type="Proteomes" id="UP000051298">
    <property type="component" value="Unassembled WGS sequence"/>
</dbReference>
<feature type="transmembrane region" description="Helical" evidence="1">
    <location>
        <begin position="48"/>
        <end position="67"/>
    </location>
</feature>